<dbReference type="HOGENOM" id="CLU_2886682_0_0_1"/>
<proteinExistence type="predicted"/>
<organism evidence="2 3">
    <name type="scientific">Pisolithus microcarpus 441</name>
    <dbReference type="NCBI Taxonomy" id="765257"/>
    <lineage>
        <taxon>Eukaryota</taxon>
        <taxon>Fungi</taxon>
        <taxon>Dikarya</taxon>
        <taxon>Basidiomycota</taxon>
        <taxon>Agaricomycotina</taxon>
        <taxon>Agaricomycetes</taxon>
        <taxon>Agaricomycetidae</taxon>
        <taxon>Boletales</taxon>
        <taxon>Sclerodermatineae</taxon>
        <taxon>Pisolithaceae</taxon>
        <taxon>Pisolithus</taxon>
    </lineage>
</organism>
<evidence type="ECO:0000313" key="2">
    <source>
        <dbReference type="EMBL" id="KIK17709.1"/>
    </source>
</evidence>
<gene>
    <name evidence="2" type="ORF">PISMIDRAFT_212527</name>
</gene>
<reference evidence="2 3" key="1">
    <citation type="submission" date="2014-04" db="EMBL/GenBank/DDBJ databases">
        <authorList>
            <consortium name="DOE Joint Genome Institute"/>
            <person name="Kuo A."/>
            <person name="Kohler A."/>
            <person name="Costa M.D."/>
            <person name="Nagy L.G."/>
            <person name="Floudas D."/>
            <person name="Copeland A."/>
            <person name="Barry K.W."/>
            <person name="Cichocki N."/>
            <person name="Veneault-Fourrey C."/>
            <person name="LaButti K."/>
            <person name="Lindquist E.A."/>
            <person name="Lipzen A."/>
            <person name="Lundell T."/>
            <person name="Morin E."/>
            <person name="Murat C."/>
            <person name="Sun H."/>
            <person name="Tunlid A."/>
            <person name="Henrissat B."/>
            <person name="Grigoriev I.V."/>
            <person name="Hibbett D.S."/>
            <person name="Martin F."/>
            <person name="Nordberg H.P."/>
            <person name="Cantor M.N."/>
            <person name="Hua S.X."/>
        </authorList>
    </citation>
    <scope>NUCLEOTIDE SEQUENCE [LARGE SCALE GENOMIC DNA]</scope>
    <source>
        <strain evidence="2 3">441</strain>
    </source>
</reference>
<dbReference type="AlphaFoldDB" id="A0A0C9YUF6"/>
<accession>A0A0C9YUF6</accession>
<evidence type="ECO:0000256" key="1">
    <source>
        <dbReference type="SAM" id="MobiDB-lite"/>
    </source>
</evidence>
<reference evidence="3" key="2">
    <citation type="submission" date="2015-01" db="EMBL/GenBank/DDBJ databases">
        <title>Evolutionary Origins and Diversification of the Mycorrhizal Mutualists.</title>
        <authorList>
            <consortium name="DOE Joint Genome Institute"/>
            <consortium name="Mycorrhizal Genomics Consortium"/>
            <person name="Kohler A."/>
            <person name="Kuo A."/>
            <person name="Nagy L.G."/>
            <person name="Floudas D."/>
            <person name="Copeland A."/>
            <person name="Barry K.W."/>
            <person name="Cichocki N."/>
            <person name="Veneault-Fourrey C."/>
            <person name="LaButti K."/>
            <person name="Lindquist E.A."/>
            <person name="Lipzen A."/>
            <person name="Lundell T."/>
            <person name="Morin E."/>
            <person name="Murat C."/>
            <person name="Riley R."/>
            <person name="Ohm R."/>
            <person name="Sun H."/>
            <person name="Tunlid A."/>
            <person name="Henrissat B."/>
            <person name="Grigoriev I.V."/>
            <person name="Hibbett D.S."/>
            <person name="Martin F."/>
        </authorList>
    </citation>
    <scope>NUCLEOTIDE SEQUENCE [LARGE SCALE GENOMIC DNA]</scope>
    <source>
        <strain evidence="3">441</strain>
    </source>
</reference>
<keyword evidence="3" id="KW-1185">Reference proteome</keyword>
<sequence>MRLLRSFGRNGSNRHEKYDRLGVNQPPRSKVTINLVTVVGWEEHGPGRPASIVQTERVPWCLQ</sequence>
<protein>
    <submittedName>
        <fullName evidence="2">Uncharacterized protein</fullName>
    </submittedName>
</protein>
<dbReference type="EMBL" id="KN833821">
    <property type="protein sequence ID" value="KIK17709.1"/>
    <property type="molecule type" value="Genomic_DNA"/>
</dbReference>
<evidence type="ECO:0000313" key="3">
    <source>
        <dbReference type="Proteomes" id="UP000054018"/>
    </source>
</evidence>
<dbReference type="Proteomes" id="UP000054018">
    <property type="component" value="Unassembled WGS sequence"/>
</dbReference>
<feature type="region of interest" description="Disordered" evidence="1">
    <location>
        <begin position="1"/>
        <end position="25"/>
    </location>
</feature>
<name>A0A0C9YUF6_9AGAM</name>